<proteinExistence type="predicted"/>
<dbReference type="InterPro" id="IPR009200">
    <property type="entry name" value="DUF1269_membrane"/>
</dbReference>
<accession>A0A1G9EVH8</accession>
<dbReference type="Pfam" id="PF06897">
    <property type="entry name" value="DUF1269"/>
    <property type="match status" value="1"/>
</dbReference>
<keyword evidence="1" id="KW-1133">Transmembrane helix</keyword>
<feature type="transmembrane region" description="Helical" evidence="1">
    <location>
        <begin position="55"/>
        <end position="75"/>
    </location>
</feature>
<evidence type="ECO:0000313" key="3">
    <source>
        <dbReference type="Proteomes" id="UP000198662"/>
    </source>
</evidence>
<protein>
    <submittedName>
        <fullName evidence="2">Uncharacterized membrane protein</fullName>
    </submittedName>
</protein>
<evidence type="ECO:0000313" key="2">
    <source>
        <dbReference type="EMBL" id="SDK80120.1"/>
    </source>
</evidence>
<gene>
    <name evidence="2" type="ORF">SAMN05216298_1421</name>
</gene>
<keyword evidence="1" id="KW-0812">Transmembrane</keyword>
<name>A0A1G9EVH8_9ACTN</name>
<dbReference type="STRING" id="380244.SAMN05216298_1421"/>
<dbReference type="RefSeq" id="WP_091045243.1">
    <property type="nucleotide sequence ID" value="NZ_FNGF01000002.1"/>
</dbReference>
<dbReference type="AlphaFoldDB" id="A0A1G9EVH8"/>
<dbReference type="Proteomes" id="UP000198662">
    <property type="component" value="Unassembled WGS sequence"/>
</dbReference>
<dbReference type="EMBL" id="FNGF01000002">
    <property type="protein sequence ID" value="SDK80120.1"/>
    <property type="molecule type" value="Genomic_DNA"/>
</dbReference>
<dbReference type="OrthoDB" id="5244321at2"/>
<sequence>MSQLIAVAYPDVPTAQTVLGKLADMQKRELIKLADAVVVERRDDGKVKLHQSTSLVGVSAAGGALWGGLIGLLFFAPLLGMAVGAAAGAAGGALTDIGVDDSFMKDLGTELAPGTAALVLLVVSATEDKVVEELGGQYQGRLLQTNLSSEDEQRLREAIDAVQANAS</sequence>
<keyword evidence="3" id="KW-1185">Reference proteome</keyword>
<keyword evidence="1" id="KW-0472">Membrane</keyword>
<organism evidence="2 3">
    <name type="scientific">Glycomyces sambucus</name>
    <dbReference type="NCBI Taxonomy" id="380244"/>
    <lineage>
        <taxon>Bacteria</taxon>
        <taxon>Bacillati</taxon>
        <taxon>Actinomycetota</taxon>
        <taxon>Actinomycetes</taxon>
        <taxon>Glycomycetales</taxon>
        <taxon>Glycomycetaceae</taxon>
        <taxon>Glycomyces</taxon>
    </lineage>
</organism>
<evidence type="ECO:0000256" key="1">
    <source>
        <dbReference type="SAM" id="Phobius"/>
    </source>
</evidence>
<reference evidence="3" key="1">
    <citation type="submission" date="2016-10" db="EMBL/GenBank/DDBJ databases">
        <authorList>
            <person name="Varghese N."/>
            <person name="Submissions S."/>
        </authorList>
    </citation>
    <scope>NUCLEOTIDE SEQUENCE [LARGE SCALE GENOMIC DNA]</scope>
    <source>
        <strain evidence="3">CGMCC 4.3147</strain>
    </source>
</reference>